<reference evidence="3" key="2">
    <citation type="journal article" date="2017" name="Nat. Plants">
        <title>The Aegilops tauschii genome reveals multiple impacts of transposons.</title>
        <authorList>
            <person name="Zhao G."/>
            <person name="Zou C."/>
            <person name="Li K."/>
            <person name="Wang K."/>
            <person name="Li T."/>
            <person name="Gao L."/>
            <person name="Zhang X."/>
            <person name="Wang H."/>
            <person name="Yang Z."/>
            <person name="Liu X."/>
            <person name="Jiang W."/>
            <person name="Mao L."/>
            <person name="Kong X."/>
            <person name="Jiao Y."/>
            <person name="Jia J."/>
        </authorList>
    </citation>
    <scope>NUCLEOTIDE SEQUENCE [LARGE SCALE GENOMIC DNA]</scope>
    <source>
        <strain evidence="3">cv. AL8/78</strain>
    </source>
</reference>
<evidence type="ECO:0000313" key="3">
    <source>
        <dbReference type="Proteomes" id="UP000015105"/>
    </source>
</evidence>
<keyword evidence="3" id="KW-1185">Reference proteome</keyword>
<dbReference type="EnsemblPlants" id="AET7Gv20028400.4">
    <property type="protein sequence ID" value="AET7Gv20028400.4"/>
    <property type="gene ID" value="AET7Gv20028400"/>
</dbReference>
<accession>A0A453QBR4</accession>
<reference evidence="2" key="3">
    <citation type="journal article" date="2017" name="Nature">
        <title>Genome sequence of the progenitor of the wheat D genome Aegilops tauschii.</title>
        <authorList>
            <person name="Luo M.C."/>
            <person name="Gu Y.Q."/>
            <person name="Puiu D."/>
            <person name="Wang H."/>
            <person name="Twardziok S.O."/>
            <person name="Deal K.R."/>
            <person name="Huo N."/>
            <person name="Zhu T."/>
            <person name="Wang L."/>
            <person name="Wang Y."/>
            <person name="McGuire P.E."/>
            <person name="Liu S."/>
            <person name="Long H."/>
            <person name="Ramasamy R.K."/>
            <person name="Rodriguez J.C."/>
            <person name="Van S.L."/>
            <person name="Yuan L."/>
            <person name="Wang Z."/>
            <person name="Xia Z."/>
            <person name="Xiao L."/>
            <person name="Anderson O.D."/>
            <person name="Ouyang S."/>
            <person name="Liang Y."/>
            <person name="Zimin A.V."/>
            <person name="Pertea G."/>
            <person name="Qi P."/>
            <person name="Bennetzen J.L."/>
            <person name="Dai X."/>
            <person name="Dawson M.W."/>
            <person name="Muller H.G."/>
            <person name="Kugler K."/>
            <person name="Rivarola-Duarte L."/>
            <person name="Spannagl M."/>
            <person name="Mayer K.F.X."/>
            <person name="Lu F.H."/>
            <person name="Bevan M.W."/>
            <person name="Leroy P."/>
            <person name="Li P."/>
            <person name="You F.M."/>
            <person name="Sun Q."/>
            <person name="Liu Z."/>
            <person name="Lyons E."/>
            <person name="Wicker T."/>
            <person name="Salzberg S.L."/>
            <person name="Devos K.M."/>
            <person name="Dvorak J."/>
        </authorList>
    </citation>
    <scope>NUCLEOTIDE SEQUENCE [LARGE SCALE GENOMIC DNA]</scope>
    <source>
        <strain evidence="2">cv. AL8/78</strain>
    </source>
</reference>
<reference evidence="2" key="4">
    <citation type="submission" date="2019-03" db="UniProtKB">
        <authorList>
            <consortium name="EnsemblPlants"/>
        </authorList>
    </citation>
    <scope>IDENTIFICATION</scope>
</reference>
<protein>
    <submittedName>
        <fullName evidence="2">Uncharacterized protein</fullName>
    </submittedName>
</protein>
<dbReference type="Proteomes" id="UP000015105">
    <property type="component" value="Chromosome 7D"/>
</dbReference>
<dbReference type="Gramene" id="AET7Gv20028400.4">
    <property type="protein sequence ID" value="AET7Gv20028400.4"/>
    <property type="gene ID" value="AET7Gv20028400"/>
</dbReference>
<evidence type="ECO:0000256" key="1">
    <source>
        <dbReference type="SAM" id="MobiDB-lite"/>
    </source>
</evidence>
<feature type="region of interest" description="Disordered" evidence="1">
    <location>
        <begin position="1"/>
        <end position="28"/>
    </location>
</feature>
<dbReference type="AlphaFoldDB" id="A0A453QBR4"/>
<reference evidence="2" key="5">
    <citation type="journal article" date="2021" name="G3 (Bethesda)">
        <title>Aegilops tauschii genome assembly Aet v5.0 features greater sequence contiguity and improved annotation.</title>
        <authorList>
            <person name="Wang L."/>
            <person name="Zhu T."/>
            <person name="Rodriguez J.C."/>
            <person name="Deal K.R."/>
            <person name="Dubcovsky J."/>
            <person name="McGuire P.E."/>
            <person name="Lux T."/>
            <person name="Spannagl M."/>
            <person name="Mayer K.F.X."/>
            <person name="Baldrich P."/>
            <person name="Meyers B.C."/>
            <person name="Huo N."/>
            <person name="Gu Y.Q."/>
            <person name="Zhou H."/>
            <person name="Devos K.M."/>
            <person name="Bennetzen J.L."/>
            <person name="Unver T."/>
            <person name="Budak H."/>
            <person name="Gulick P.J."/>
            <person name="Galiba G."/>
            <person name="Kalapos B."/>
            <person name="Nelson D.R."/>
            <person name="Li P."/>
            <person name="You F.M."/>
            <person name="Luo M.C."/>
            <person name="Dvorak J."/>
        </authorList>
    </citation>
    <scope>NUCLEOTIDE SEQUENCE [LARGE SCALE GENOMIC DNA]</scope>
    <source>
        <strain evidence="2">cv. AL8/78</strain>
    </source>
</reference>
<sequence>MNVKEDGAVRYASAPRVPPPAPRTTPLAGGQPMFCWRMSSQVMSFGVPAPPMARRLSRPATTAYGLTRFGPGQQRRGVAQMPFQPLDNKTAAAMYDQLSPEGRRVANLTSMIFN</sequence>
<name>A0A453QBR4_AEGTS</name>
<proteinExistence type="predicted"/>
<reference evidence="3" key="1">
    <citation type="journal article" date="2014" name="Science">
        <title>Ancient hybridizations among the ancestral genomes of bread wheat.</title>
        <authorList>
            <consortium name="International Wheat Genome Sequencing Consortium,"/>
            <person name="Marcussen T."/>
            <person name="Sandve S.R."/>
            <person name="Heier L."/>
            <person name="Spannagl M."/>
            <person name="Pfeifer M."/>
            <person name="Jakobsen K.S."/>
            <person name="Wulff B.B."/>
            <person name="Steuernagel B."/>
            <person name="Mayer K.F."/>
            <person name="Olsen O.A."/>
        </authorList>
    </citation>
    <scope>NUCLEOTIDE SEQUENCE [LARGE SCALE GENOMIC DNA]</scope>
    <source>
        <strain evidence="3">cv. AL8/78</strain>
    </source>
</reference>
<evidence type="ECO:0000313" key="2">
    <source>
        <dbReference type="EnsemblPlants" id="AET7Gv20028400.4"/>
    </source>
</evidence>
<organism evidence="2 3">
    <name type="scientific">Aegilops tauschii subsp. strangulata</name>
    <name type="common">Goatgrass</name>
    <dbReference type="NCBI Taxonomy" id="200361"/>
    <lineage>
        <taxon>Eukaryota</taxon>
        <taxon>Viridiplantae</taxon>
        <taxon>Streptophyta</taxon>
        <taxon>Embryophyta</taxon>
        <taxon>Tracheophyta</taxon>
        <taxon>Spermatophyta</taxon>
        <taxon>Magnoliopsida</taxon>
        <taxon>Liliopsida</taxon>
        <taxon>Poales</taxon>
        <taxon>Poaceae</taxon>
        <taxon>BOP clade</taxon>
        <taxon>Pooideae</taxon>
        <taxon>Triticodae</taxon>
        <taxon>Triticeae</taxon>
        <taxon>Triticinae</taxon>
        <taxon>Aegilops</taxon>
    </lineage>
</organism>